<dbReference type="AlphaFoldDB" id="A0A433DJH9"/>
<feature type="region of interest" description="Disordered" evidence="1">
    <location>
        <begin position="1"/>
        <end position="62"/>
    </location>
</feature>
<evidence type="ECO:0000259" key="2">
    <source>
        <dbReference type="PROSITE" id="PS50011"/>
    </source>
</evidence>
<evidence type="ECO:0000313" key="3">
    <source>
        <dbReference type="EMBL" id="RUP50931.1"/>
    </source>
</evidence>
<evidence type="ECO:0000256" key="1">
    <source>
        <dbReference type="SAM" id="MobiDB-lite"/>
    </source>
</evidence>
<dbReference type="Pfam" id="PF00069">
    <property type="entry name" value="Pkinase"/>
    <property type="match status" value="1"/>
</dbReference>
<protein>
    <recommendedName>
        <fullName evidence="2">Protein kinase domain-containing protein</fullName>
    </recommendedName>
</protein>
<name>A0A433DJH9_9FUNG</name>
<reference evidence="3 4" key="1">
    <citation type="journal article" date="2018" name="New Phytol.">
        <title>Phylogenomics of Endogonaceae and evolution of mycorrhizas within Mucoromycota.</title>
        <authorList>
            <person name="Chang Y."/>
            <person name="Desiro A."/>
            <person name="Na H."/>
            <person name="Sandor L."/>
            <person name="Lipzen A."/>
            <person name="Clum A."/>
            <person name="Barry K."/>
            <person name="Grigoriev I.V."/>
            <person name="Martin F.M."/>
            <person name="Stajich J.E."/>
            <person name="Smith M.E."/>
            <person name="Bonito G."/>
            <person name="Spatafora J.W."/>
        </authorList>
    </citation>
    <scope>NUCLEOTIDE SEQUENCE [LARGE SCALE GENOMIC DNA]</scope>
    <source>
        <strain evidence="3 4">GMNB39</strain>
    </source>
</reference>
<dbReference type="InterPro" id="IPR011009">
    <property type="entry name" value="Kinase-like_dom_sf"/>
</dbReference>
<dbReference type="PANTHER" id="PTHR44167:SF24">
    <property type="entry name" value="SERINE_THREONINE-PROTEIN KINASE CHK2"/>
    <property type="match status" value="1"/>
</dbReference>
<keyword evidence="4" id="KW-1185">Reference proteome</keyword>
<gene>
    <name evidence="3" type="ORF">BC936DRAFT_137074</name>
</gene>
<sequence>MQKPKDKSKPEPLAKPPQPDAQQKKPAPAKPPQPDTPHKHPKDQQPPPKPKGEPPKPDVKPRKLDRIPLLRQQFQSGFPINKELTVTRKIQSGTSIFEATRSGGDSCILKIFPTVSASDQDLDIISREMDILMDIKNKSKNVVSVKKTGENKEFAYIVMEQCHGDVHELIESLRGKDSQEHENVARAAFAQMLDGISFLHRHGKQSEYRNTQCGQSEERGRICRLNFLQALNRHITHSLPICGLFRLFS</sequence>
<dbReference type="GO" id="GO:0005737">
    <property type="term" value="C:cytoplasm"/>
    <property type="evidence" value="ECO:0007669"/>
    <property type="project" value="TreeGrafter"/>
</dbReference>
<dbReference type="PROSITE" id="PS50011">
    <property type="entry name" value="PROTEIN_KINASE_DOM"/>
    <property type="match status" value="1"/>
</dbReference>
<dbReference type="Gene3D" id="3.30.200.20">
    <property type="entry name" value="Phosphorylase Kinase, domain 1"/>
    <property type="match status" value="1"/>
</dbReference>
<feature type="compositionally biased region" description="Basic and acidic residues" evidence="1">
    <location>
        <begin position="50"/>
        <end position="62"/>
    </location>
</feature>
<dbReference type="GO" id="GO:0044773">
    <property type="term" value="P:mitotic DNA damage checkpoint signaling"/>
    <property type="evidence" value="ECO:0007669"/>
    <property type="project" value="TreeGrafter"/>
</dbReference>
<evidence type="ECO:0000313" key="4">
    <source>
        <dbReference type="Proteomes" id="UP000268093"/>
    </source>
</evidence>
<dbReference type="GO" id="GO:0005524">
    <property type="term" value="F:ATP binding"/>
    <property type="evidence" value="ECO:0007669"/>
    <property type="project" value="InterPro"/>
</dbReference>
<dbReference type="Proteomes" id="UP000268093">
    <property type="component" value="Unassembled WGS sequence"/>
</dbReference>
<proteinExistence type="predicted"/>
<organism evidence="3 4">
    <name type="scientific">Jimgerdemannia flammicorona</name>
    <dbReference type="NCBI Taxonomy" id="994334"/>
    <lineage>
        <taxon>Eukaryota</taxon>
        <taxon>Fungi</taxon>
        <taxon>Fungi incertae sedis</taxon>
        <taxon>Mucoromycota</taxon>
        <taxon>Mucoromycotina</taxon>
        <taxon>Endogonomycetes</taxon>
        <taxon>Endogonales</taxon>
        <taxon>Endogonaceae</taxon>
        <taxon>Jimgerdemannia</taxon>
    </lineage>
</organism>
<dbReference type="GO" id="GO:0005634">
    <property type="term" value="C:nucleus"/>
    <property type="evidence" value="ECO:0007669"/>
    <property type="project" value="TreeGrafter"/>
</dbReference>
<accession>A0A433DJH9</accession>
<dbReference type="EMBL" id="RBNI01001084">
    <property type="protein sequence ID" value="RUP50931.1"/>
    <property type="molecule type" value="Genomic_DNA"/>
</dbReference>
<dbReference type="SUPFAM" id="SSF56112">
    <property type="entry name" value="Protein kinase-like (PK-like)"/>
    <property type="match status" value="1"/>
</dbReference>
<feature type="domain" description="Protein kinase" evidence="2">
    <location>
        <begin position="84"/>
        <end position="249"/>
    </location>
</feature>
<dbReference type="GO" id="GO:0004674">
    <property type="term" value="F:protein serine/threonine kinase activity"/>
    <property type="evidence" value="ECO:0007669"/>
    <property type="project" value="TreeGrafter"/>
</dbReference>
<dbReference type="PANTHER" id="PTHR44167">
    <property type="entry name" value="OVARIAN-SPECIFIC SERINE/THREONINE-PROTEIN KINASE LOK-RELATED"/>
    <property type="match status" value="1"/>
</dbReference>
<dbReference type="InterPro" id="IPR000719">
    <property type="entry name" value="Prot_kinase_dom"/>
</dbReference>
<comment type="caution">
    <text evidence="3">The sequence shown here is derived from an EMBL/GenBank/DDBJ whole genome shotgun (WGS) entry which is preliminary data.</text>
</comment>
<dbReference type="Gene3D" id="1.10.510.10">
    <property type="entry name" value="Transferase(Phosphotransferase) domain 1"/>
    <property type="match status" value="1"/>
</dbReference>
<feature type="compositionally biased region" description="Basic and acidic residues" evidence="1">
    <location>
        <begin position="1"/>
        <end position="12"/>
    </location>
</feature>